<dbReference type="AlphaFoldDB" id="A0A382DIG4"/>
<feature type="non-terminal residue" evidence="1">
    <location>
        <position position="1"/>
    </location>
</feature>
<sequence>VSRLTLLTVLALVTWYYFPETRAILLDVAEPIVVPVIRWSTEGEMTQMGRNVVDYERLTGELPVG</sequence>
<gene>
    <name evidence="1" type="ORF">METZ01_LOCUS190638</name>
</gene>
<protein>
    <submittedName>
        <fullName evidence="1">Uncharacterized protein</fullName>
    </submittedName>
</protein>
<reference evidence="1" key="1">
    <citation type="submission" date="2018-05" db="EMBL/GenBank/DDBJ databases">
        <authorList>
            <person name="Lanie J.A."/>
            <person name="Ng W.-L."/>
            <person name="Kazmierczak K.M."/>
            <person name="Andrzejewski T.M."/>
            <person name="Davidsen T.M."/>
            <person name="Wayne K.J."/>
            <person name="Tettelin H."/>
            <person name="Glass J.I."/>
            <person name="Rusch D."/>
            <person name="Podicherti R."/>
            <person name="Tsui H.-C.T."/>
            <person name="Winkler M.E."/>
        </authorList>
    </citation>
    <scope>NUCLEOTIDE SEQUENCE</scope>
</reference>
<organism evidence="1">
    <name type="scientific">marine metagenome</name>
    <dbReference type="NCBI Taxonomy" id="408172"/>
    <lineage>
        <taxon>unclassified sequences</taxon>
        <taxon>metagenomes</taxon>
        <taxon>ecological metagenomes</taxon>
    </lineage>
</organism>
<name>A0A382DIG4_9ZZZZ</name>
<feature type="non-terminal residue" evidence="1">
    <location>
        <position position="65"/>
    </location>
</feature>
<evidence type="ECO:0000313" key="1">
    <source>
        <dbReference type="EMBL" id="SVB37784.1"/>
    </source>
</evidence>
<dbReference type="EMBL" id="UINC01039383">
    <property type="protein sequence ID" value="SVB37784.1"/>
    <property type="molecule type" value="Genomic_DNA"/>
</dbReference>
<proteinExistence type="predicted"/>
<accession>A0A382DIG4</accession>